<keyword evidence="2" id="KW-0472">Membrane</keyword>
<protein>
    <submittedName>
        <fullName evidence="3">Thiol:disulfide interchange protein</fullName>
    </submittedName>
</protein>
<keyword evidence="2" id="KW-0812">Transmembrane</keyword>
<sequence length="246" mass="29017">MSNLLNLWNQYEFLLFYFQEIISSILFIEINTLNPSIIILLLFTGMITSLTPCFLSILPLSFSYINISANNYRNQNIFIFGIFSSLFILFLLSVFLNYRYLIYLTKIPFLSFLILILIALNLLQILDISSYFVRLRLKKLNIFSKNILLRTYLNGFLIGFSILPCSSPIVILINFWLHYSTNFFICFLYLIFYILGCFIPFFLVFNFIINYLKIYILGYIWNIIVPLSGSILLSVSIFFFLEKIFI</sequence>
<feature type="transmembrane region" description="Helical" evidence="2">
    <location>
        <begin position="110"/>
        <end position="132"/>
    </location>
</feature>
<geneLocation type="plastid" evidence="3"/>
<reference evidence="3" key="1">
    <citation type="journal article" date="2019" name="Mol. Phylogenet. Evol.">
        <title>Morphological evolution and classification of the red algal order Ceramiales inferred using plastid phylogenomics.</title>
        <authorList>
            <person name="Diaz-Tapia P."/>
            <person name="Pasella M.M."/>
            <person name="Verbruggen H."/>
            <person name="Maggs C.A."/>
        </authorList>
    </citation>
    <scope>NUCLEOTIDE SEQUENCE</scope>
    <source>
        <strain evidence="3">PD2948_2</strain>
    </source>
</reference>
<reference evidence="3" key="2">
    <citation type="submission" date="2019-04" db="EMBL/GenBank/DDBJ databases">
        <authorList>
            <person name="Pasella M."/>
        </authorList>
    </citation>
    <scope>NUCLEOTIDE SEQUENCE</scope>
    <source>
        <strain evidence="3">PD2948_2</strain>
    </source>
</reference>
<keyword evidence="1" id="KW-0201">Cytochrome c-type biogenesis</keyword>
<evidence type="ECO:0000256" key="1">
    <source>
        <dbReference type="ARBA" id="ARBA00022748"/>
    </source>
</evidence>
<feature type="transmembrane region" description="Helical" evidence="2">
    <location>
        <begin position="37"/>
        <end position="65"/>
    </location>
</feature>
<feature type="transmembrane region" description="Helical" evidence="2">
    <location>
        <begin position="152"/>
        <end position="177"/>
    </location>
</feature>
<proteinExistence type="predicted"/>
<feature type="transmembrane region" description="Helical" evidence="2">
    <location>
        <begin position="13"/>
        <end position="30"/>
    </location>
</feature>
<dbReference type="EMBL" id="MK814641">
    <property type="protein sequence ID" value="QCI05787.1"/>
    <property type="molecule type" value="Genomic_DNA"/>
</dbReference>
<dbReference type="AlphaFoldDB" id="A0A4D6WQ60"/>
<gene>
    <name evidence="3" type="primary">dsbD</name>
</gene>
<feature type="transmembrane region" description="Helical" evidence="2">
    <location>
        <begin position="184"/>
        <end position="208"/>
    </location>
</feature>
<keyword evidence="3" id="KW-0934">Plastid</keyword>
<organism evidence="3">
    <name type="scientific">Dasysiphonia japonica</name>
    <dbReference type="NCBI Taxonomy" id="2506492"/>
    <lineage>
        <taxon>Eukaryota</taxon>
        <taxon>Rhodophyta</taxon>
        <taxon>Florideophyceae</taxon>
        <taxon>Rhodymeniophycidae</taxon>
        <taxon>Ceramiales</taxon>
        <taxon>Dasyaceae</taxon>
        <taxon>Dasysiphonia</taxon>
    </lineage>
</organism>
<name>A0A4D6WQ60_9FLOR</name>
<dbReference type="PANTHER" id="PTHR31272">
    <property type="entry name" value="CYTOCHROME C-TYPE BIOGENESIS PROTEIN HI_1454-RELATED"/>
    <property type="match status" value="1"/>
</dbReference>
<feature type="transmembrane region" description="Helical" evidence="2">
    <location>
        <begin position="77"/>
        <end position="98"/>
    </location>
</feature>
<evidence type="ECO:0000313" key="3">
    <source>
        <dbReference type="EMBL" id="QCI05787.1"/>
    </source>
</evidence>
<dbReference type="GO" id="GO:0017004">
    <property type="term" value="P:cytochrome complex assembly"/>
    <property type="evidence" value="ECO:0007669"/>
    <property type="project" value="UniProtKB-KW"/>
</dbReference>
<feature type="transmembrane region" description="Helical" evidence="2">
    <location>
        <begin position="214"/>
        <end position="241"/>
    </location>
</feature>
<keyword evidence="2" id="KW-1133">Transmembrane helix</keyword>
<dbReference type="InterPro" id="IPR051790">
    <property type="entry name" value="Cytochrome_c-biogenesis_DsbD"/>
</dbReference>
<dbReference type="PANTHER" id="PTHR31272:SF6">
    <property type="entry name" value="CYTOCHROME C-TYPE BIOGENESIS CCDA-LIKE CHLOROPLASTIC PROTEIN"/>
    <property type="match status" value="1"/>
</dbReference>
<evidence type="ECO:0000256" key="2">
    <source>
        <dbReference type="SAM" id="Phobius"/>
    </source>
</evidence>
<accession>A0A4D6WQ60</accession>